<feature type="compositionally biased region" description="Basic residues" evidence="1">
    <location>
        <begin position="338"/>
        <end position="351"/>
    </location>
</feature>
<dbReference type="Proteomes" id="UP000053558">
    <property type="component" value="Unassembled WGS sequence"/>
</dbReference>
<dbReference type="EMBL" id="JH711575">
    <property type="protein sequence ID" value="EIW84356.1"/>
    <property type="molecule type" value="Genomic_DNA"/>
</dbReference>
<gene>
    <name evidence="2" type="ORF">CONPUDRAFT_71143</name>
</gene>
<evidence type="ECO:0000256" key="1">
    <source>
        <dbReference type="SAM" id="MobiDB-lite"/>
    </source>
</evidence>
<feature type="compositionally biased region" description="Polar residues" evidence="1">
    <location>
        <begin position="353"/>
        <end position="362"/>
    </location>
</feature>
<dbReference type="AlphaFoldDB" id="A0A5M3MZA6"/>
<feature type="compositionally biased region" description="Low complexity" evidence="1">
    <location>
        <begin position="221"/>
        <end position="231"/>
    </location>
</feature>
<evidence type="ECO:0000313" key="2">
    <source>
        <dbReference type="EMBL" id="EIW84356.1"/>
    </source>
</evidence>
<dbReference type="GeneID" id="19208901"/>
<feature type="compositionally biased region" description="Polar residues" evidence="1">
    <location>
        <begin position="400"/>
        <end position="411"/>
    </location>
</feature>
<feature type="compositionally biased region" description="Basic and acidic residues" evidence="1">
    <location>
        <begin position="238"/>
        <end position="247"/>
    </location>
</feature>
<name>A0A5M3MZA6_CONPW</name>
<dbReference type="KEGG" id="cput:CONPUDRAFT_71143"/>
<feature type="compositionally biased region" description="Polar residues" evidence="1">
    <location>
        <begin position="166"/>
        <end position="191"/>
    </location>
</feature>
<sequence length="608" mass="65087">MATLCSLCADPRRGRRLKIRAATSASGSSLRVVAEQRAANKRAATPYRRPDPVTLRIQLSADGRAYPSREGSGWENKITRKRKRPATLTTTFSFIPSQAGTDPAHQLELGGHISASPRVDDTANNLRTTDSLIPEIKTLTSSPPASPNLVSSPNRLDELEQETPPKRSQQVPLQARAQAQTQSHAHVSSDDSMLTVECFLQRSTEKPAPARNYRRKRTRKPTQAAAATAATNGDDDELRASFAHDAEPSSGSLMEDISSDPIPMLPPPEPSKSPVRPAKRGRKHKSRSSGITRSLRRAAILSGGKPGALLRSASQEPSSRPPLEFVPANKFSTPERPRAKRHAPKLHRRRTQLPPTTSIMSSSKERAERPCFPVTAWNASYCAGSGSGSVSGSGSRGVSQLRSARPNASFSQAQAQAQVQTIQHVATRTTDRRPLAFVAAQDAEQAYTAKFRSQFGLPSSTQRRPAATLQPSQMPTKIEYADAPGLASRATAPGTGTGRRLPFDPGRRPSSGFPRAAVAAASPSIAASSPGVELLAASCGMESKQPILSPISSQPFKGHGSPVIDDDPRIDITAAGRATPKPARAFSSYLPELMQTARNATHSAAPRV</sequence>
<feature type="region of interest" description="Disordered" evidence="1">
    <location>
        <begin position="385"/>
        <end position="412"/>
    </location>
</feature>
<proteinExistence type="predicted"/>
<evidence type="ECO:0000313" key="3">
    <source>
        <dbReference type="Proteomes" id="UP000053558"/>
    </source>
</evidence>
<feature type="compositionally biased region" description="Gly residues" evidence="1">
    <location>
        <begin position="385"/>
        <end position="395"/>
    </location>
</feature>
<reference evidence="3" key="1">
    <citation type="journal article" date="2012" name="Science">
        <title>The Paleozoic origin of enzymatic lignin decomposition reconstructed from 31 fungal genomes.</title>
        <authorList>
            <person name="Floudas D."/>
            <person name="Binder M."/>
            <person name="Riley R."/>
            <person name="Barry K."/>
            <person name="Blanchette R.A."/>
            <person name="Henrissat B."/>
            <person name="Martinez A.T."/>
            <person name="Otillar R."/>
            <person name="Spatafora J.W."/>
            <person name="Yadav J.S."/>
            <person name="Aerts A."/>
            <person name="Benoit I."/>
            <person name="Boyd A."/>
            <person name="Carlson A."/>
            <person name="Copeland A."/>
            <person name="Coutinho P.M."/>
            <person name="de Vries R.P."/>
            <person name="Ferreira P."/>
            <person name="Findley K."/>
            <person name="Foster B."/>
            <person name="Gaskell J."/>
            <person name="Glotzer D."/>
            <person name="Gorecki P."/>
            <person name="Heitman J."/>
            <person name="Hesse C."/>
            <person name="Hori C."/>
            <person name="Igarashi K."/>
            <person name="Jurgens J.A."/>
            <person name="Kallen N."/>
            <person name="Kersten P."/>
            <person name="Kohler A."/>
            <person name="Kuees U."/>
            <person name="Kumar T.K.A."/>
            <person name="Kuo A."/>
            <person name="LaButti K."/>
            <person name="Larrondo L.F."/>
            <person name="Lindquist E."/>
            <person name="Ling A."/>
            <person name="Lombard V."/>
            <person name="Lucas S."/>
            <person name="Lundell T."/>
            <person name="Martin R."/>
            <person name="McLaughlin D.J."/>
            <person name="Morgenstern I."/>
            <person name="Morin E."/>
            <person name="Murat C."/>
            <person name="Nagy L.G."/>
            <person name="Nolan M."/>
            <person name="Ohm R.A."/>
            <person name="Patyshakuliyeva A."/>
            <person name="Rokas A."/>
            <person name="Ruiz-Duenas F.J."/>
            <person name="Sabat G."/>
            <person name="Salamov A."/>
            <person name="Samejima M."/>
            <person name="Schmutz J."/>
            <person name="Slot J.C."/>
            <person name="St John F."/>
            <person name="Stenlid J."/>
            <person name="Sun H."/>
            <person name="Sun S."/>
            <person name="Syed K."/>
            <person name="Tsang A."/>
            <person name="Wiebenga A."/>
            <person name="Young D."/>
            <person name="Pisabarro A."/>
            <person name="Eastwood D.C."/>
            <person name="Martin F."/>
            <person name="Cullen D."/>
            <person name="Grigoriev I.V."/>
            <person name="Hibbett D.S."/>
        </authorList>
    </citation>
    <scope>NUCLEOTIDE SEQUENCE [LARGE SCALE GENOMIC DNA]</scope>
    <source>
        <strain evidence="3">RWD-64-598 SS2</strain>
    </source>
</reference>
<feature type="compositionally biased region" description="Polar residues" evidence="1">
    <location>
        <begin position="138"/>
        <end position="154"/>
    </location>
</feature>
<feature type="compositionally biased region" description="Basic residues" evidence="1">
    <location>
        <begin position="277"/>
        <end position="287"/>
    </location>
</feature>
<feature type="region of interest" description="Disordered" evidence="1">
    <location>
        <begin position="485"/>
        <end position="514"/>
    </location>
</feature>
<feature type="region of interest" description="Disordered" evidence="1">
    <location>
        <begin position="134"/>
        <end position="191"/>
    </location>
</feature>
<keyword evidence="3" id="KW-1185">Reference proteome</keyword>
<comment type="caution">
    <text evidence="2">The sequence shown here is derived from an EMBL/GenBank/DDBJ whole genome shotgun (WGS) entry which is preliminary data.</text>
</comment>
<feature type="region of interest" description="Disordered" evidence="1">
    <location>
        <begin position="549"/>
        <end position="568"/>
    </location>
</feature>
<dbReference type="RefSeq" id="XP_007765437.1">
    <property type="nucleotide sequence ID" value="XM_007767247.1"/>
</dbReference>
<organism evidence="2 3">
    <name type="scientific">Coniophora puteana (strain RWD-64-598)</name>
    <name type="common">Brown rot fungus</name>
    <dbReference type="NCBI Taxonomy" id="741705"/>
    <lineage>
        <taxon>Eukaryota</taxon>
        <taxon>Fungi</taxon>
        <taxon>Dikarya</taxon>
        <taxon>Basidiomycota</taxon>
        <taxon>Agaricomycotina</taxon>
        <taxon>Agaricomycetes</taxon>
        <taxon>Agaricomycetidae</taxon>
        <taxon>Boletales</taxon>
        <taxon>Coniophorineae</taxon>
        <taxon>Coniophoraceae</taxon>
        <taxon>Coniophora</taxon>
    </lineage>
</organism>
<feature type="region of interest" description="Disordered" evidence="1">
    <location>
        <begin position="205"/>
        <end position="367"/>
    </location>
</feature>
<protein>
    <submittedName>
        <fullName evidence="2">Uncharacterized protein</fullName>
    </submittedName>
</protein>
<accession>A0A5M3MZA6</accession>